<dbReference type="EMBL" id="KV008986">
    <property type="protein sequence ID" value="KZV29818.1"/>
    <property type="molecule type" value="Genomic_DNA"/>
</dbReference>
<dbReference type="AlphaFoldDB" id="A0A2Z7B798"/>
<sequence length="59" mass="6863">MEGDKIARGWGPRDMNQIRRGAIPQVLENYEQREVHQISAEPSSYVYPSSKQKGFTRRL</sequence>
<reference evidence="1 2" key="1">
    <citation type="journal article" date="2015" name="Proc. Natl. Acad. Sci. U.S.A.">
        <title>The resurrection genome of Boea hygrometrica: A blueprint for survival of dehydration.</title>
        <authorList>
            <person name="Xiao L."/>
            <person name="Yang G."/>
            <person name="Zhang L."/>
            <person name="Yang X."/>
            <person name="Zhao S."/>
            <person name="Ji Z."/>
            <person name="Zhou Q."/>
            <person name="Hu M."/>
            <person name="Wang Y."/>
            <person name="Chen M."/>
            <person name="Xu Y."/>
            <person name="Jin H."/>
            <person name="Xiao X."/>
            <person name="Hu G."/>
            <person name="Bao F."/>
            <person name="Hu Y."/>
            <person name="Wan P."/>
            <person name="Li L."/>
            <person name="Deng X."/>
            <person name="Kuang T."/>
            <person name="Xiang C."/>
            <person name="Zhu J.K."/>
            <person name="Oliver M.J."/>
            <person name="He Y."/>
        </authorList>
    </citation>
    <scope>NUCLEOTIDE SEQUENCE [LARGE SCALE GENOMIC DNA]</scope>
    <source>
        <strain evidence="2">cv. XS01</strain>
    </source>
</reference>
<proteinExistence type="predicted"/>
<organism evidence="1 2">
    <name type="scientific">Dorcoceras hygrometricum</name>
    <dbReference type="NCBI Taxonomy" id="472368"/>
    <lineage>
        <taxon>Eukaryota</taxon>
        <taxon>Viridiplantae</taxon>
        <taxon>Streptophyta</taxon>
        <taxon>Embryophyta</taxon>
        <taxon>Tracheophyta</taxon>
        <taxon>Spermatophyta</taxon>
        <taxon>Magnoliopsida</taxon>
        <taxon>eudicotyledons</taxon>
        <taxon>Gunneridae</taxon>
        <taxon>Pentapetalae</taxon>
        <taxon>asterids</taxon>
        <taxon>lamiids</taxon>
        <taxon>Lamiales</taxon>
        <taxon>Gesneriaceae</taxon>
        <taxon>Didymocarpoideae</taxon>
        <taxon>Trichosporeae</taxon>
        <taxon>Loxocarpinae</taxon>
        <taxon>Dorcoceras</taxon>
    </lineage>
</organism>
<name>A0A2Z7B798_9LAMI</name>
<gene>
    <name evidence="1" type="ORF">F511_25023</name>
</gene>
<keyword evidence="2" id="KW-1185">Reference proteome</keyword>
<protein>
    <submittedName>
        <fullName evidence="1">Uncharacterized protein</fullName>
    </submittedName>
</protein>
<evidence type="ECO:0000313" key="1">
    <source>
        <dbReference type="EMBL" id="KZV29818.1"/>
    </source>
</evidence>
<dbReference type="Proteomes" id="UP000250235">
    <property type="component" value="Unassembled WGS sequence"/>
</dbReference>
<accession>A0A2Z7B798</accession>
<evidence type="ECO:0000313" key="2">
    <source>
        <dbReference type="Proteomes" id="UP000250235"/>
    </source>
</evidence>